<dbReference type="SUPFAM" id="SSF53474">
    <property type="entry name" value="alpha/beta-Hydrolases"/>
    <property type="match status" value="1"/>
</dbReference>
<dbReference type="RefSeq" id="WP_343788268.1">
    <property type="nucleotide sequence ID" value="NZ_BAAAFH010000021.1"/>
</dbReference>
<evidence type="ECO:0000259" key="3">
    <source>
        <dbReference type="Pfam" id="PF18962"/>
    </source>
</evidence>
<name>A0ABN1MRV5_9FLAO</name>
<dbReference type="Gene3D" id="3.40.50.1820">
    <property type="entry name" value="alpha/beta hydrolase"/>
    <property type="match status" value="1"/>
</dbReference>
<keyword evidence="1 2" id="KW-0732">Signal</keyword>
<evidence type="ECO:0000313" key="5">
    <source>
        <dbReference type="Proteomes" id="UP001501126"/>
    </source>
</evidence>
<gene>
    <name evidence="4" type="ORF">GCM10009118_25000</name>
</gene>
<feature type="chain" id="PRO_5047395645" description="Secretion system C-terminal sorting domain-containing protein" evidence="2">
    <location>
        <begin position="19"/>
        <end position="964"/>
    </location>
</feature>
<sequence>MRYLGLFIFCLATLSMRAQTDTIFTDDLRTTIQEVFSELDENTYNGKLIERSLSDFPYVYEQIQGKYDQTHNAVTWLLMLDAIIDAHVDTTEIVSKADVVTSIFDFYQEMESIDPGPDVDESLTVPFSLVIHKVNAFDSTIVANGGVINNNGKLQAVVPESTLYREVTLKSAAALEFYSDNGFDKAYLKYDPRFVSTSPDIELTSIRINTGSGFMPLDSVNNQVEYYRYADSLTAQAEVSYYDDAVLVVDTISFYLTLDVGATKTVSPRAVDRWDTKYTYRGLEIDFRVAIKYGCGNGNKIRRPIIIAPPYRPTIQPVHMNNYYDQFDFKSLLSTLSEMGYDVIFLKEKPGNASIETAGRELSRFIRSINIQKTGNYPGEHWENILMGFSAGGQHARYALMLMEKEHMHYGLDHHHTRLYVPFDSPHHGANIPMFAQATYYELDRKMNILAMIAYSYLRDEGSKDMAFNHILAGNLSNTSGDFWDINAAPTSERLNLLNELENGFTHYYTHTQDLRKTFPAFTRNIAVSVGSYASNYTDAYGLNPGHHLFSQDNMFLPTSFGFMHKFRRLYASKYGNQQETLNIHDVNVLLGIIPITTKRIYRTNGLYDLDMAQGGYKNEFYDKFFTGAIPMMLSGFVPTFSFFGQQHYKGNISFMPTVSALGINPTLWQNNNLSYNLQSNGLMYQEFDFDPDDGKSDIFGYPHLGNPANHFQITPFEAVYADPYTYEHIKMQKSVDVDNAINDNYLVYLRDFILNEVEADVVCLQNKVIGENHINWLPDYRYKAWYKAQKTIRIGYDVTPKTNMGNFTIKSSGDVVVYAGESIEVASGWEAFHVQQGATWHAFIGDDGCDRPRAVSKSGQPESTVESLREEAKVVREELVMHPQETIEGMQLYPNPNEGNFTVHFPETGGEIRITNLSGKQVLARPVVGKQLEIRKDDLSSGVYFVIWLREGYVKQTIRMIVQ</sequence>
<dbReference type="NCBIfam" id="TIGR04183">
    <property type="entry name" value="Por_Secre_tail"/>
    <property type="match status" value="1"/>
</dbReference>
<accession>A0ABN1MRV5</accession>
<evidence type="ECO:0000313" key="4">
    <source>
        <dbReference type="EMBL" id="GAA0876090.1"/>
    </source>
</evidence>
<dbReference type="Pfam" id="PF18962">
    <property type="entry name" value="Por_Secre_tail"/>
    <property type="match status" value="1"/>
</dbReference>
<evidence type="ECO:0000256" key="1">
    <source>
        <dbReference type="ARBA" id="ARBA00022729"/>
    </source>
</evidence>
<comment type="caution">
    <text evidence="4">The sequence shown here is derived from an EMBL/GenBank/DDBJ whole genome shotgun (WGS) entry which is preliminary data.</text>
</comment>
<feature type="domain" description="Secretion system C-terminal sorting" evidence="3">
    <location>
        <begin position="893"/>
        <end position="950"/>
    </location>
</feature>
<dbReference type="InterPro" id="IPR026444">
    <property type="entry name" value="Secre_tail"/>
</dbReference>
<evidence type="ECO:0000256" key="2">
    <source>
        <dbReference type="SAM" id="SignalP"/>
    </source>
</evidence>
<dbReference type="Proteomes" id="UP001501126">
    <property type="component" value="Unassembled WGS sequence"/>
</dbReference>
<dbReference type="EMBL" id="BAAAFH010000021">
    <property type="protein sequence ID" value="GAA0876090.1"/>
    <property type="molecule type" value="Genomic_DNA"/>
</dbReference>
<protein>
    <recommendedName>
        <fullName evidence="3">Secretion system C-terminal sorting domain-containing protein</fullName>
    </recommendedName>
</protein>
<feature type="signal peptide" evidence="2">
    <location>
        <begin position="1"/>
        <end position="18"/>
    </location>
</feature>
<dbReference type="InterPro" id="IPR029058">
    <property type="entry name" value="AB_hydrolase_fold"/>
</dbReference>
<keyword evidence="5" id="KW-1185">Reference proteome</keyword>
<reference evidence="4 5" key="1">
    <citation type="journal article" date="2019" name="Int. J. Syst. Evol. Microbiol.">
        <title>The Global Catalogue of Microorganisms (GCM) 10K type strain sequencing project: providing services to taxonomists for standard genome sequencing and annotation.</title>
        <authorList>
            <consortium name="The Broad Institute Genomics Platform"/>
            <consortium name="The Broad Institute Genome Sequencing Center for Infectious Disease"/>
            <person name="Wu L."/>
            <person name="Ma J."/>
        </authorList>
    </citation>
    <scope>NUCLEOTIDE SEQUENCE [LARGE SCALE GENOMIC DNA]</scope>
    <source>
        <strain evidence="4 5">JCM 16083</strain>
    </source>
</reference>
<proteinExistence type="predicted"/>
<organism evidence="4 5">
    <name type="scientific">Wandonia haliotis</name>
    <dbReference type="NCBI Taxonomy" id="574963"/>
    <lineage>
        <taxon>Bacteria</taxon>
        <taxon>Pseudomonadati</taxon>
        <taxon>Bacteroidota</taxon>
        <taxon>Flavobacteriia</taxon>
        <taxon>Flavobacteriales</taxon>
        <taxon>Crocinitomicaceae</taxon>
        <taxon>Wandonia</taxon>
    </lineage>
</organism>